<evidence type="ECO:0000313" key="1">
    <source>
        <dbReference type="EMBL" id="MCU6792621.1"/>
    </source>
</evidence>
<sequence length="168" mass="19857">MTEDKLQRINGFLEALGLMNSIYGVCYGHEYKFVKIDFAIDKAVSVFNKAGNLSGHSDVKVEGLELLQNWEDDLFRLSTDWFFFLIEAFSKRNDDLINVINPILYKKEINIVSEKLIQMIKVFFQDIDLKVYRLKTDPPYGEDEFEWCQTYFDFGKDETYVLEFYQYG</sequence>
<name>A0ABT2UER8_9BACL</name>
<accession>A0ABT2UER8</accession>
<dbReference type="RefSeq" id="WP_262684004.1">
    <property type="nucleotide sequence ID" value="NZ_JAOQIO010000033.1"/>
</dbReference>
<proteinExistence type="predicted"/>
<reference evidence="1 2" key="1">
    <citation type="submission" date="2022-09" db="EMBL/GenBank/DDBJ databases">
        <authorList>
            <person name="Han X.L."/>
            <person name="Wang Q."/>
            <person name="Lu T."/>
        </authorList>
    </citation>
    <scope>NUCLEOTIDE SEQUENCE [LARGE SCALE GENOMIC DNA]</scope>
    <source>
        <strain evidence="1 2">WQ 127069</strain>
    </source>
</reference>
<dbReference type="EMBL" id="JAOQIO010000033">
    <property type="protein sequence ID" value="MCU6792621.1"/>
    <property type="molecule type" value="Genomic_DNA"/>
</dbReference>
<evidence type="ECO:0000313" key="2">
    <source>
        <dbReference type="Proteomes" id="UP001652445"/>
    </source>
</evidence>
<gene>
    <name evidence="1" type="ORF">OB236_10865</name>
</gene>
<comment type="caution">
    <text evidence="1">The sequence shown here is derived from an EMBL/GenBank/DDBJ whole genome shotgun (WGS) entry which is preliminary data.</text>
</comment>
<protein>
    <submittedName>
        <fullName evidence="1">Uncharacterized protein</fullName>
    </submittedName>
</protein>
<keyword evidence="2" id="KW-1185">Reference proteome</keyword>
<organism evidence="1 2">
    <name type="scientific">Paenibacillus baimaensis</name>
    <dbReference type="NCBI Taxonomy" id="2982185"/>
    <lineage>
        <taxon>Bacteria</taxon>
        <taxon>Bacillati</taxon>
        <taxon>Bacillota</taxon>
        <taxon>Bacilli</taxon>
        <taxon>Bacillales</taxon>
        <taxon>Paenibacillaceae</taxon>
        <taxon>Paenibacillus</taxon>
    </lineage>
</organism>
<dbReference type="Proteomes" id="UP001652445">
    <property type="component" value="Unassembled WGS sequence"/>
</dbReference>